<keyword evidence="1 2" id="KW-0129">CBS domain</keyword>
<sequence length="146" mass="15724">MTPIAHVLTSKKQAPLASLPPTATVLDALKLLAEREIGAVLIMQGEALLGIFTERDYARKIALKGQSSADTLLADVMTSRLYTVSPRQTVQECMGIMTKARIRHLPVVEAGGVVGLVSIGDLVNAQLEEQRFHIAQLESYIAGNMA</sequence>
<organism evidence="4 5">
    <name type="scientific">Ottowia pentelensis</name>
    <dbReference type="NCBI Taxonomy" id="511108"/>
    <lineage>
        <taxon>Bacteria</taxon>
        <taxon>Pseudomonadati</taxon>
        <taxon>Pseudomonadota</taxon>
        <taxon>Betaproteobacteria</taxon>
        <taxon>Burkholderiales</taxon>
        <taxon>Comamonadaceae</taxon>
        <taxon>Ottowia</taxon>
    </lineage>
</organism>
<evidence type="ECO:0000313" key="5">
    <source>
        <dbReference type="Proteomes" id="UP001589834"/>
    </source>
</evidence>
<accession>A0ABV6PTH2</accession>
<dbReference type="PANTHER" id="PTHR43080:SF2">
    <property type="entry name" value="CBS DOMAIN-CONTAINING PROTEIN"/>
    <property type="match status" value="1"/>
</dbReference>
<protein>
    <submittedName>
        <fullName evidence="4">CBS domain-containing protein</fullName>
    </submittedName>
</protein>
<dbReference type="InterPro" id="IPR051257">
    <property type="entry name" value="Diverse_CBS-Domain"/>
</dbReference>
<dbReference type="SMART" id="SM00116">
    <property type="entry name" value="CBS"/>
    <property type="match status" value="2"/>
</dbReference>
<evidence type="ECO:0000259" key="3">
    <source>
        <dbReference type="PROSITE" id="PS51371"/>
    </source>
</evidence>
<gene>
    <name evidence="4" type="ORF">ACFFGG_11225</name>
</gene>
<reference evidence="4 5" key="1">
    <citation type="submission" date="2024-09" db="EMBL/GenBank/DDBJ databases">
        <authorList>
            <person name="Sun Q."/>
            <person name="Mori K."/>
        </authorList>
    </citation>
    <scope>NUCLEOTIDE SEQUENCE [LARGE SCALE GENOMIC DNA]</scope>
    <source>
        <strain evidence="4 5">NCAIM B.02336</strain>
    </source>
</reference>
<dbReference type="Gene3D" id="3.10.580.10">
    <property type="entry name" value="CBS-domain"/>
    <property type="match status" value="1"/>
</dbReference>
<dbReference type="Pfam" id="PF00571">
    <property type="entry name" value="CBS"/>
    <property type="match status" value="2"/>
</dbReference>
<dbReference type="SUPFAM" id="SSF54631">
    <property type="entry name" value="CBS-domain pair"/>
    <property type="match status" value="1"/>
</dbReference>
<dbReference type="RefSeq" id="WP_293224010.1">
    <property type="nucleotide sequence ID" value="NZ_JBHLTN010000021.1"/>
</dbReference>
<dbReference type="InterPro" id="IPR046342">
    <property type="entry name" value="CBS_dom_sf"/>
</dbReference>
<dbReference type="PROSITE" id="PS51371">
    <property type="entry name" value="CBS"/>
    <property type="match status" value="2"/>
</dbReference>
<name>A0ABV6PTH2_9BURK</name>
<dbReference type="PANTHER" id="PTHR43080">
    <property type="entry name" value="CBS DOMAIN-CONTAINING PROTEIN CBSX3, MITOCHONDRIAL"/>
    <property type="match status" value="1"/>
</dbReference>
<evidence type="ECO:0000256" key="1">
    <source>
        <dbReference type="ARBA" id="ARBA00023122"/>
    </source>
</evidence>
<proteinExistence type="predicted"/>
<dbReference type="CDD" id="cd04623">
    <property type="entry name" value="CBS_pair_bac_euk"/>
    <property type="match status" value="1"/>
</dbReference>
<keyword evidence="5" id="KW-1185">Reference proteome</keyword>
<dbReference type="EMBL" id="JBHLTN010000021">
    <property type="protein sequence ID" value="MFC0593130.1"/>
    <property type="molecule type" value="Genomic_DNA"/>
</dbReference>
<dbReference type="InterPro" id="IPR000644">
    <property type="entry name" value="CBS_dom"/>
</dbReference>
<comment type="caution">
    <text evidence="4">The sequence shown here is derived from an EMBL/GenBank/DDBJ whole genome shotgun (WGS) entry which is preliminary data.</text>
</comment>
<feature type="domain" description="CBS" evidence="3">
    <location>
        <begin position="77"/>
        <end position="132"/>
    </location>
</feature>
<dbReference type="Proteomes" id="UP001589834">
    <property type="component" value="Unassembled WGS sequence"/>
</dbReference>
<evidence type="ECO:0000313" key="4">
    <source>
        <dbReference type="EMBL" id="MFC0593130.1"/>
    </source>
</evidence>
<evidence type="ECO:0000256" key="2">
    <source>
        <dbReference type="PROSITE-ProRule" id="PRU00703"/>
    </source>
</evidence>
<feature type="domain" description="CBS" evidence="3">
    <location>
        <begin position="8"/>
        <end position="68"/>
    </location>
</feature>
<dbReference type="InterPro" id="IPR044725">
    <property type="entry name" value="CBSX3_CBS_dom"/>
</dbReference>